<name>A0A915K662_ROMCU</name>
<dbReference type="Proteomes" id="UP000887565">
    <property type="component" value="Unplaced"/>
</dbReference>
<evidence type="ECO:0000313" key="7">
    <source>
        <dbReference type="Proteomes" id="UP000887565"/>
    </source>
</evidence>
<comment type="cofactor">
    <cofactor evidence="1">
        <name>heme b</name>
        <dbReference type="ChEBI" id="CHEBI:60344"/>
    </cofactor>
</comment>
<reference evidence="8" key="1">
    <citation type="submission" date="2022-11" db="UniProtKB">
        <authorList>
            <consortium name="WormBaseParasite"/>
        </authorList>
    </citation>
    <scope>IDENTIFICATION</scope>
</reference>
<keyword evidence="2" id="KW-0575">Peroxidase</keyword>
<keyword evidence="4" id="KW-0560">Oxidoreductase</keyword>
<dbReference type="GO" id="GO:0005829">
    <property type="term" value="C:cytosol"/>
    <property type="evidence" value="ECO:0007669"/>
    <property type="project" value="TreeGrafter"/>
</dbReference>
<dbReference type="GO" id="GO:0046872">
    <property type="term" value="F:metal ion binding"/>
    <property type="evidence" value="ECO:0007669"/>
    <property type="project" value="UniProtKB-KW"/>
</dbReference>
<evidence type="ECO:0000259" key="6">
    <source>
        <dbReference type="Pfam" id="PF20628"/>
    </source>
</evidence>
<sequence length="206" mass="22990">MVRTENLKHMAKRMDVVLDSDNGTYGITQKWVHNMDFIGQQRVGVLEGFIGRRMNDSIELNPKPASAHIARMTSGPQFNASKPVRMFRQSMPYGRLAGNDQCGLFFIGFANDVNNFEYFLNRMTPAVTDDGKNAADQIVETPLAKSSPATTLCDFPLANRAIIGIFRRWNDCAKLAIWIRKSATIACIFAIRRSAIFLTTTAPIAP</sequence>
<evidence type="ECO:0000256" key="3">
    <source>
        <dbReference type="ARBA" id="ARBA00022723"/>
    </source>
</evidence>
<evidence type="ECO:0000256" key="4">
    <source>
        <dbReference type="ARBA" id="ARBA00023002"/>
    </source>
</evidence>
<accession>A0A915K662</accession>
<evidence type="ECO:0000313" key="8">
    <source>
        <dbReference type="WBParaSite" id="nRc.2.0.1.t34226-RA"/>
    </source>
</evidence>
<dbReference type="GO" id="GO:0020037">
    <property type="term" value="F:heme binding"/>
    <property type="evidence" value="ECO:0007669"/>
    <property type="project" value="InterPro"/>
</dbReference>
<dbReference type="GO" id="GO:0004601">
    <property type="term" value="F:peroxidase activity"/>
    <property type="evidence" value="ECO:0007669"/>
    <property type="project" value="UniProtKB-KW"/>
</dbReference>
<dbReference type="InterPro" id="IPR006314">
    <property type="entry name" value="Dyp_peroxidase"/>
</dbReference>
<keyword evidence="5" id="KW-0408">Iron</keyword>
<dbReference type="AlphaFoldDB" id="A0A915K662"/>
<dbReference type="Pfam" id="PF20628">
    <property type="entry name" value="Dyp_perox_C"/>
    <property type="match status" value="1"/>
</dbReference>
<organism evidence="7 8">
    <name type="scientific">Romanomermis culicivorax</name>
    <name type="common">Nematode worm</name>
    <dbReference type="NCBI Taxonomy" id="13658"/>
    <lineage>
        <taxon>Eukaryota</taxon>
        <taxon>Metazoa</taxon>
        <taxon>Ecdysozoa</taxon>
        <taxon>Nematoda</taxon>
        <taxon>Enoplea</taxon>
        <taxon>Dorylaimia</taxon>
        <taxon>Mermithida</taxon>
        <taxon>Mermithoidea</taxon>
        <taxon>Mermithidae</taxon>
        <taxon>Romanomermis</taxon>
    </lineage>
</organism>
<keyword evidence="3" id="KW-0479">Metal-binding</keyword>
<dbReference type="SUPFAM" id="SSF54909">
    <property type="entry name" value="Dimeric alpha+beta barrel"/>
    <property type="match status" value="1"/>
</dbReference>
<evidence type="ECO:0000256" key="2">
    <source>
        <dbReference type="ARBA" id="ARBA00022559"/>
    </source>
</evidence>
<dbReference type="InterPro" id="IPR011008">
    <property type="entry name" value="Dimeric_a/b-barrel"/>
</dbReference>
<dbReference type="PANTHER" id="PTHR30521">
    <property type="entry name" value="DEFERROCHELATASE/PEROXIDASE"/>
    <property type="match status" value="1"/>
</dbReference>
<feature type="domain" description="Dyp-type peroxidase C-terminal" evidence="6">
    <location>
        <begin position="4"/>
        <end position="130"/>
    </location>
</feature>
<evidence type="ECO:0000256" key="5">
    <source>
        <dbReference type="ARBA" id="ARBA00023004"/>
    </source>
</evidence>
<keyword evidence="7" id="KW-1185">Reference proteome</keyword>
<proteinExistence type="predicted"/>
<protein>
    <recommendedName>
        <fullName evidence="6">Dyp-type peroxidase C-terminal domain-containing protein</fullName>
    </recommendedName>
</protein>
<dbReference type="PANTHER" id="PTHR30521:SF0">
    <property type="entry name" value="DYP-TYPE PEROXIDASE FAMILY PROTEIN"/>
    <property type="match status" value="1"/>
</dbReference>
<dbReference type="WBParaSite" id="nRc.2.0.1.t34226-RA">
    <property type="protein sequence ID" value="nRc.2.0.1.t34226-RA"/>
    <property type="gene ID" value="nRc.2.0.1.g34226"/>
</dbReference>
<evidence type="ECO:0000256" key="1">
    <source>
        <dbReference type="ARBA" id="ARBA00001970"/>
    </source>
</evidence>
<dbReference type="InterPro" id="IPR048328">
    <property type="entry name" value="Dyp_perox_C"/>
</dbReference>